<dbReference type="Proteomes" id="UP001163624">
    <property type="component" value="Chromosome"/>
</dbReference>
<accession>A0ABY6ZWG3</accession>
<evidence type="ECO:0000313" key="2">
    <source>
        <dbReference type="Proteomes" id="UP001163624"/>
    </source>
</evidence>
<sequence>MEEPTVLGVEEIGRIKDRDSLIAGLARGLLSLTEVLGKNEQARQDLEAAMERAFATLPDHVDAEVALWVKEAMQERLTNPEGL</sequence>
<dbReference type="RefSeq" id="WP_254472330.1">
    <property type="nucleotide sequence ID" value="NZ_CP113432.1"/>
</dbReference>
<organism evidence="1 2">
    <name type="scientific">Pseudomonas triclosanedens</name>
    <dbReference type="NCBI Taxonomy" id="2961893"/>
    <lineage>
        <taxon>Bacteria</taxon>
        <taxon>Pseudomonadati</taxon>
        <taxon>Pseudomonadota</taxon>
        <taxon>Gammaproteobacteria</taxon>
        <taxon>Pseudomonadales</taxon>
        <taxon>Pseudomonadaceae</taxon>
        <taxon>Pseudomonas</taxon>
    </lineage>
</organism>
<proteinExistence type="predicted"/>
<dbReference type="EMBL" id="CP113432">
    <property type="protein sequence ID" value="WAI49040.1"/>
    <property type="molecule type" value="Genomic_DNA"/>
</dbReference>
<reference evidence="1" key="1">
    <citation type="submission" date="2022-11" db="EMBL/GenBank/DDBJ databases">
        <title>Pseudomonas triclosanedens sp. nov., a triclosan degrader isolated from activated sludge.</title>
        <authorList>
            <person name="Yin Y."/>
            <person name="Lu Z."/>
        </authorList>
    </citation>
    <scope>NUCLEOTIDE SEQUENCE</scope>
    <source>
        <strain evidence="1">ZM23</strain>
    </source>
</reference>
<keyword evidence="2" id="KW-1185">Reference proteome</keyword>
<protein>
    <submittedName>
        <fullName evidence="1">Uncharacterized protein</fullName>
    </submittedName>
</protein>
<name>A0ABY6ZWG3_9PSED</name>
<gene>
    <name evidence="1" type="ORF">OU419_25375</name>
</gene>
<evidence type="ECO:0000313" key="1">
    <source>
        <dbReference type="EMBL" id="WAI49040.1"/>
    </source>
</evidence>